<dbReference type="GO" id="GO:0008237">
    <property type="term" value="F:metallopeptidase activity"/>
    <property type="evidence" value="ECO:0007669"/>
    <property type="project" value="UniProtKB-KW"/>
</dbReference>
<gene>
    <name evidence="3" type="ORF">QVN81_08545</name>
    <name evidence="4" type="ORF">QVN84_06330</name>
</gene>
<keyword evidence="4" id="KW-0482">Metalloprotease</keyword>
<keyword evidence="4" id="KW-0378">Hydrolase</keyword>
<reference evidence="4" key="1">
    <citation type="submission" date="2023-06" db="EMBL/GenBank/DDBJ databases">
        <authorList>
            <person name="Zeman M."/>
            <person name="Kubasova T."/>
            <person name="Jahodarova E."/>
            <person name="Nykrynova M."/>
            <person name="Rychlik I."/>
        </authorList>
    </citation>
    <scope>NUCLEOTIDE SEQUENCE</scope>
    <source>
        <strain evidence="4">ET15</strain>
        <strain evidence="3">ET37</strain>
    </source>
</reference>
<sequence>MNKLIRLSLVICLFSFFWMPVHAVPAFPGEISYRQPDGTIVKYRLRGDEHRHWMETSEGYLLKRADNGFLMYAEKDGDGIKASSLPYRGNDSAAKSKMRLIRRGDLGVSTMSVGDPTLSTGSTFPTTGKRKLLMLLVNFADTKPVIPASEFEQMMNAENYEGTGSFRDFFLQNSYGKLDIETTVVGWIQLPSNKYMYSTEDMTRLISDALNAVDDDIDFTQFDNDGDGILDGLSIIHQGTGAEVTGSSSDIWSHSGGLLSEVYAGGIRVNTYTIQPELLGISSPTQKITVGVFCHEFGHNLGAPDFYDSDYEQSGGEFEGTGVWDLMAGGIWNESLQPGDSPSHINMWQKMQFGWVTPQYLNESRTVTGIPSASSSPVGYIAQTSCEGDYFVLENRTQEGFDRALPGHGIVVYHVDEQRLRSTVNMNTINADYRQSVYTVCASAGTEPGKTPASYGDINSAGAPFPGENGITEFSDATLPSAHSNDGKYSYFSIRDISSDGTTASFEFVKGEAPATVGNLTATAKRGIVSLSWDEPESGDIDIYRIFRDDELIAETKETGYVDNELTSTVATYKVDVRYGNGLYSPFATSTVRVPDNKIKNVASSASGQDVTLTWKLNSTLTRMNPDLTAATENAVITVLSGSRLEVAQKFRAADLRAYKGYTISEVSFFPFTSQSEVSYKLRVYRAEEGGEPEVISERDASEYGSGTWRTLKLRTPVTIEPGYDYYIGVAAESRIGTVAVVCDATTADPGLGNLVCTDGTWHSDMLDNNVFLRCELQPCTYSDGDFIQGEEPVFNPGFDPLADVAYPLGFNIYRDNELIGFTSSGIFIDRGVSSGRHTYGIACLYEGNNESRMSQTTVTTTATAIDGATDNGGTKVCADGNTIIVKSAADCLTSVYNAAGEPVTATVHVKAGTEKAFTIRQSGLYIVKTETSGNTTTHKIIIK</sequence>
<keyword evidence="4" id="KW-0645">Protease</keyword>
<dbReference type="GO" id="GO:0006508">
    <property type="term" value="P:proteolysis"/>
    <property type="evidence" value="ECO:0007669"/>
    <property type="project" value="InterPro"/>
</dbReference>
<dbReference type="InterPro" id="IPR013783">
    <property type="entry name" value="Ig-like_fold"/>
</dbReference>
<dbReference type="PANTHER" id="PTHR41775">
    <property type="entry name" value="SECRETED PROTEIN-RELATED"/>
    <property type="match status" value="1"/>
</dbReference>
<keyword evidence="1" id="KW-0732">Signal</keyword>
<dbReference type="NCBIfam" id="TIGR03296">
    <property type="entry name" value="M6dom_TIGR03296"/>
    <property type="match status" value="1"/>
</dbReference>
<comment type="caution">
    <text evidence="4">The sequence shown here is derived from an EMBL/GenBank/DDBJ whole genome shotgun (WGS) entry which is preliminary data.</text>
</comment>
<name>A0AAW7JUZ3_9BACT</name>
<evidence type="ECO:0000259" key="2">
    <source>
        <dbReference type="Pfam" id="PF05547"/>
    </source>
</evidence>
<dbReference type="PANTHER" id="PTHR41775:SF1">
    <property type="entry name" value="PEPTIDASE M6-LIKE DOMAIN-CONTAINING PROTEIN"/>
    <property type="match status" value="1"/>
</dbReference>
<evidence type="ECO:0000256" key="1">
    <source>
        <dbReference type="SAM" id="SignalP"/>
    </source>
</evidence>
<dbReference type="EMBL" id="JAUEIE010000008">
    <property type="protein sequence ID" value="MDN0023063.1"/>
    <property type="molecule type" value="Genomic_DNA"/>
</dbReference>
<keyword evidence="5" id="KW-1185">Reference proteome</keyword>
<feature type="signal peptide" evidence="1">
    <location>
        <begin position="1"/>
        <end position="23"/>
    </location>
</feature>
<protein>
    <submittedName>
        <fullName evidence="4">M6 family metalloprotease domain-containing protein</fullName>
    </submittedName>
</protein>
<dbReference type="EMBL" id="JAUEIF010000004">
    <property type="protein sequence ID" value="MDN0025137.1"/>
    <property type="molecule type" value="Genomic_DNA"/>
</dbReference>
<evidence type="ECO:0000313" key="4">
    <source>
        <dbReference type="EMBL" id="MDN0025137.1"/>
    </source>
</evidence>
<evidence type="ECO:0000313" key="5">
    <source>
        <dbReference type="Proteomes" id="UP001167831"/>
    </source>
</evidence>
<dbReference type="InterPro" id="IPR026444">
    <property type="entry name" value="Secre_tail"/>
</dbReference>
<feature type="chain" id="PRO_5043644851" evidence="1">
    <location>
        <begin position="24"/>
        <end position="944"/>
    </location>
</feature>
<reference evidence="4" key="2">
    <citation type="submission" date="2023-08" db="EMBL/GenBank/DDBJ databases">
        <title>Identification and characterization of horizontal gene transfer across gut microbiota members of farm animals based on homology search.</title>
        <authorList>
            <person name="Schwarzerova J."/>
            <person name="Nykrynova M."/>
            <person name="Jureckova K."/>
            <person name="Cejkova D."/>
            <person name="Rychlik I."/>
        </authorList>
    </citation>
    <scope>NUCLEOTIDE SEQUENCE</scope>
    <source>
        <strain evidence="4">ET15</strain>
        <strain evidence="3">ET37</strain>
    </source>
</reference>
<dbReference type="Proteomes" id="UP001167831">
    <property type="component" value="Unassembled WGS sequence"/>
</dbReference>
<organism evidence="4 6">
    <name type="scientific">Leyella lascolaii</name>
    <dbReference type="NCBI Taxonomy" id="1776379"/>
    <lineage>
        <taxon>Bacteria</taxon>
        <taxon>Pseudomonadati</taxon>
        <taxon>Bacteroidota</taxon>
        <taxon>Bacteroidia</taxon>
        <taxon>Bacteroidales</taxon>
        <taxon>Prevotellaceae</taxon>
        <taxon>Leyella</taxon>
    </lineage>
</organism>
<dbReference type="NCBIfam" id="TIGR04183">
    <property type="entry name" value="Por_Secre_tail"/>
    <property type="match status" value="1"/>
</dbReference>
<evidence type="ECO:0000313" key="6">
    <source>
        <dbReference type="Proteomes" id="UP001168478"/>
    </source>
</evidence>
<dbReference type="AlphaFoldDB" id="A0AAW7JUZ3"/>
<dbReference type="SUPFAM" id="SSF55486">
    <property type="entry name" value="Metalloproteases ('zincins'), catalytic domain"/>
    <property type="match status" value="1"/>
</dbReference>
<dbReference type="RefSeq" id="WP_289825570.1">
    <property type="nucleotide sequence ID" value="NZ_JAUEIE010000008.1"/>
</dbReference>
<dbReference type="Gene3D" id="2.60.40.10">
    <property type="entry name" value="Immunoglobulins"/>
    <property type="match status" value="1"/>
</dbReference>
<dbReference type="Proteomes" id="UP001168478">
    <property type="component" value="Unassembled WGS sequence"/>
</dbReference>
<proteinExistence type="predicted"/>
<evidence type="ECO:0000313" key="3">
    <source>
        <dbReference type="EMBL" id="MDN0023063.1"/>
    </source>
</evidence>
<feature type="domain" description="Peptidase M6-like" evidence="2">
    <location>
        <begin position="159"/>
        <end position="355"/>
    </location>
</feature>
<dbReference type="Pfam" id="PF05547">
    <property type="entry name" value="Peptidase_M6"/>
    <property type="match status" value="1"/>
</dbReference>
<dbReference type="InterPro" id="IPR008757">
    <property type="entry name" value="Peptidase_M6-like_domain"/>
</dbReference>
<accession>A0AAW7JUZ3</accession>